<sequence length="205" mass="22991">MFCENCGAEIGDSNQFCENCGAVNRRVQGANAFPKGVNSSLHEIFMKAVRSKKIVTGILIGMAFLICVTFFANAGSRKYISLVKNGNNDYYDQLTTGEAFKAFLKDVKWHYNSDTNLVEVTGDCLHNGIPVTAKIEYCVYDNGTFVLNSFSLDDGYSVEYLSERESISFLSDIYEVAYRDKGLEPPDNLGDTMNQLDFLMNFLEY</sequence>
<comment type="caution">
    <text evidence="3">The sequence shown here is derived from an EMBL/GenBank/DDBJ whole genome shotgun (WGS) entry which is preliminary data.</text>
</comment>
<gene>
    <name evidence="3" type="ORF">L0N08_18745</name>
</gene>
<keyword evidence="1" id="KW-1133">Transmembrane helix</keyword>
<dbReference type="EMBL" id="JAKNGE010000025">
    <property type="protein sequence ID" value="MCG4747469.1"/>
    <property type="molecule type" value="Genomic_DNA"/>
</dbReference>
<feature type="transmembrane region" description="Helical" evidence="1">
    <location>
        <begin position="54"/>
        <end position="72"/>
    </location>
</feature>
<name>A0AAW5BXB6_9FIRM</name>
<organism evidence="3 4">
    <name type="scientific">Enterocloster aldenensis</name>
    <dbReference type="NCBI Taxonomy" id="358742"/>
    <lineage>
        <taxon>Bacteria</taxon>
        <taxon>Bacillati</taxon>
        <taxon>Bacillota</taxon>
        <taxon>Clostridia</taxon>
        <taxon>Lachnospirales</taxon>
        <taxon>Lachnospiraceae</taxon>
        <taxon>Enterocloster</taxon>
    </lineage>
</organism>
<dbReference type="InterPro" id="IPR026870">
    <property type="entry name" value="Zinc_ribbon_dom"/>
</dbReference>
<evidence type="ECO:0000256" key="1">
    <source>
        <dbReference type="SAM" id="Phobius"/>
    </source>
</evidence>
<dbReference type="AlphaFoldDB" id="A0AAW5BXB6"/>
<proteinExistence type="predicted"/>
<dbReference type="RefSeq" id="WP_227809647.1">
    <property type="nucleotide sequence ID" value="NZ_JAKNGE010000025.1"/>
</dbReference>
<protein>
    <submittedName>
        <fullName evidence="3">Zinc ribbon domain-containing protein</fullName>
    </submittedName>
</protein>
<evidence type="ECO:0000259" key="2">
    <source>
        <dbReference type="Pfam" id="PF13240"/>
    </source>
</evidence>
<dbReference type="Proteomes" id="UP001299608">
    <property type="component" value="Unassembled WGS sequence"/>
</dbReference>
<evidence type="ECO:0000313" key="3">
    <source>
        <dbReference type="EMBL" id="MCG4747469.1"/>
    </source>
</evidence>
<evidence type="ECO:0000313" key="4">
    <source>
        <dbReference type="Proteomes" id="UP001299608"/>
    </source>
</evidence>
<accession>A0AAW5BXB6</accession>
<keyword evidence="1" id="KW-0812">Transmembrane</keyword>
<keyword evidence="1" id="KW-0472">Membrane</keyword>
<feature type="domain" description="Zinc-ribbon" evidence="2">
    <location>
        <begin position="2"/>
        <end position="22"/>
    </location>
</feature>
<dbReference type="Pfam" id="PF13240">
    <property type="entry name" value="Zn_Ribbon_1"/>
    <property type="match status" value="1"/>
</dbReference>
<reference evidence="3" key="1">
    <citation type="submission" date="2022-01" db="EMBL/GenBank/DDBJ databases">
        <title>Collection of gut derived symbiotic bacterial strains cultured from healthy donors.</title>
        <authorList>
            <person name="Lin H."/>
            <person name="Kohout C."/>
            <person name="Waligurski E."/>
            <person name="Pamer E.G."/>
        </authorList>
    </citation>
    <scope>NUCLEOTIDE SEQUENCE</scope>
    <source>
        <strain evidence="3">DFI.6.55</strain>
    </source>
</reference>